<feature type="transmembrane region" description="Helical" evidence="1">
    <location>
        <begin position="12"/>
        <end position="33"/>
    </location>
</feature>
<dbReference type="Proteomes" id="UP000443582">
    <property type="component" value="Unassembled WGS sequence"/>
</dbReference>
<dbReference type="RefSeq" id="WP_115363580.1">
    <property type="nucleotide sequence ID" value="NZ_QDKL01000003.1"/>
</dbReference>
<gene>
    <name evidence="2" type="ORF">DAY19_14065</name>
</gene>
<sequence length="170" mass="19408">MVKQLKNNSGFTLIEVLIGLAIFAVFITAYITAQGLNITDSIEMRSEITLREYAVKKVNEIVAYPPELKESLTLKAETGKFEENENISYSVEWNKFIVPDYEKITGQETPEDGDDSNNSIQKQIFSVVKDNLEKLIWQVRVTVKDETTEESFSLSTWISNEKYKVQINGL</sequence>
<dbReference type="EMBL" id="QDKL01000003">
    <property type="protein sequence ID" value="RZF21101.1"/>
    <property type="molecule type" value="Genomic_DNA"/>
</dbReference>
<dbReference type="NCBIfam" id="TIGR02532">
    <property type="entry name" value="IV_pilin_GFxxxE"/>
    <property type="match status" value="1"/>
</dbReference>
<keyword evidence="3" id="KW-1185">Reference proteome</keyword>
<dbReference type="PROSITE" id="PS00409">
    <property type="entry name" value="PROKAR_NTER_METHYL"/>
    <property type="match status" value="1"/>
</dbReference>
<reference evidence="3" key="1">
    <citation type="journal article" date="2019" name="Int. J. Syst. Evol. Microbiol.">
        <title>Halobacteriovorax valvorus sp. nov., a novel prokaryotic predator isolated from coastal seawater of China.</title>
        <authorList>
            <person name="Chen M.-X."/>
        </authorList>
    </citation>
    <scope>NUCLEOTIDE SEQUENCE [LARGE SCALE GENOMIC DNA]</scope>
    <source>
        <strain evidence="3">BL9</strain>
    </source>
</reference>
<proteinExistence type="predicted"/>
<organism evidence="2 3">
    <name type="scientific">Halobacteriovorax vibrionivorans</name>
    <dbReference type="NCBI Taxonomy" id="2152716"/>
    <lineage>
        <taxon>Bacteria</taxon>
        <taxon>Pseudomonadati</taxon>
        <taxon>Bdellovibrionota</taxon>
        <taxon>Bacteriovoracia</taxon>
        <taxon>Bacteriovoracales</taxon>
        <taxon>Halobacteriovoraceae</taxon>
        <taxon>Halobacteriovorax</taxon>
    </lineage>
</organism>
<keyword evidence="1" id="KW-0472">Membrane</keyword>
<keyword evidence="1" id="KW-0812">Transmembrane</keyword>
<name>A0ABY0IDR4_9BACT</name>
<evidence type="ECO:0000313" key="2">
    <source>
        <dbReference type="EMBL" id="RZF21101.1"/>
    </source>
</evidence>
<dbReference type="Pfam" id="PF07963">
    <property type="entry name" value="N_methyl"/>
    <property type="match status" value="1"/>
</dbReference>
<accession>A0ABY0IDR4</accession>
<comment type="caution">
    <text evidence="2">The sequence shown here is derived from an EMBL/GenBank/DDBJ whole genome shotgun (WGS) entry which is preliminary data.</text>
</comment>
<protein>
    <submittedName>
        <fullName evidence="2">Prepilin-type N-terminal cleavage/methylation domain-containing protein</fullName>
    </submittedName>
</protein>
<evidence type="ECO:0000313" key="3">
    <source>
        <dbReference type="Proteomes" id="UP000443582"/>
    </source>
</evidence>
<evidence type="ECO:0000256" key="1">
    <source>
        <dbReference type="SAM" id="Phobius"/>
    </source>
</evidence>
<dbReference type="InterPro" id="IPR012902">
    <property type="entry name" value="N_methyl_site"/>
</dbReference>
<keyword evidence="1" id="KW-1133">Transmembrane helix</keyword>